<reference evidence="3" key="1">
    <citation type="submission" date="2021-05" db="EMBL/GenBank/DDBJ databases">
        <title>The genome of the haptophyte Pavlova lutheri (Diacronema luteri, Pavlovales) - a model for lipid biosynthesis in eukaryotic algae.</title>
        <authorList>
            <person name="Hulatt C.J."/>
            <person name="Posewitz M.C."/>
        </authorList>
    </citation>
    <scope>NUCLEOTIDE SEQUENCE</scope>
    <source>
        <strain evidence="3">NIVA-4/92</strain>
    </source>
</reference>
<proteinExistence type="predicted"/>
<name>A0A8J6CA80_DIALT</name>
<keyword evidence="4" id="KW-1185">Reference proteome</keyword>
<evidence type="ECO:0000313" key="3">
    <source>
        <dbReference type="EMBL" id="KAG8463806.1"/>
    </source>
</evidence>
<feature type="region of interest" description="Disordered" evidence="1">
    <location>
        <begin position="37"/>
        <end position="72"/>
    </location>
</feature>
<evidence type="ECO:0000313" key="4">
    <source>
        <dbReference type="Proteomes" id="UP000751190"/>
    </source>
</evidence>
<protein>
    <submittedName>
        <fullName evidence="3">Uncharacterized protein</fullName>
    </submittedName>
</protein>
<dbReference type="OrthoDB" id="75710at2759"/>
<dbReference type="AlphaFoldDB" id="A0A8J6CA80"/>
<accession>A0A8J6CA80</accession>
<evidence type="ECO:0000256" key="1">
    <source>
        <dbReference type="SAM" id="MobiDB-lite"/>
    </source>
</evidence>
<organism evidence="3 4">
    <name type="scientific">Diacronema lutheri</name>
    <name type="common">Unicellular marine alga</name>
    <name type="synonym">Monochrysis lutheri</name>
    <dbReference type="NCBI Taxonomy" id="2081491"/>
    <lineage>
        <taxon>Eukaryota</taxon>
        <taxon>Haptista</taxon>
        <taxon>Haptophyta</taxon>
        <taxon>Pavlovophyceae</taxon>
        <taxon>Pavlovales</taxon>
        <taxon>Pavlovaceae</taxon>
        <taxon>Diacronema</taxon>
    </lineage>
</organism>
<comment type="caution">
    <text evidence="3">The sequence shown here is derived from an EMBL/GenBank/DDBJ whole genome shotgun (WGS) entry which is preliminary data.</text>
</comment>
<keyword evidence="2" id="KW-0732">Signal</keyword>
<sequence>MAAGRIAAALCVVSVVSGGHAGTRAVRARAVNARSQRVRSVSEGEPPRFSLGGAPSAREEDGDAARPSAARARSRAPIGSRATLSWTDAGTLLVDIPAEIAVSDNSSSVAIESVASAAVLAVVGRFTAAALGTASVGAVAFTVPFWIVGVELARDRVVVPLLRQSVSIGAHAYFVRWQLPGGWTVRERSGATADLQGVELLRVPREDHTAECLALFARGNQRWLLGCGLGADELRFLCEQLNAHIAAADAHAKWREERRLRGPADEELM</sequence>
<gene>
    <name evidence="3" type="ORF">KFE25_004079</name>
</gene>
<dbReference type="Proteomes" id="UP000751190">
    <property type="component" value="Unassembled WGS sequence"/>
</dbReference>
<feature type="chain" id="PRO_5035307902" evidence="2">
    <location>
        <begin position="19"/>
        <end position="269"/>
    </location>
</feature>
<evidence type="ECO:0000256" key="2">
    <source>
        <dbReference type="SAM" id="SignalP"/>
    </source>
</evidence>
<dbReference type="EMBL" id="JAGTXO010000015">
    <property type="protein sequence ID" value="KAG8463806.1"/>
    <property type="molecule type" value="Genomic_DNA"/>
</dbReference>
<feature type="signal peptide" evidence="2">
    <location>
        <begin position="1"/>
        <end position="18"/>
    </location>
</feature>